<proteinExistence type="predicted"/>
<name>A0A8H5CGW7_9AGAR</name>
<dbReference type="Proteomes" id="UP000559256">
    <property type="component" value="Unassembled WGS sequence"/>
</dbReference>
<dbReference type="OrthoDB" id="3265815at2759"/>
<feature type="region of interest" description="Disordered" evidence="1">
    <location>
        <begin position="1"/>
        <end position="23"/>
    </location>
</feature>
<gene>
    <name evidence="2" type="ORF">D9758_012564</name>
</gene>
<dbReference type="EMBL" id="JAACJM010000162">
    <property type="protein sequence ID" value="KAF5341526.1"/>
    <property type="molecule type" value="Genomic_DNA"/>
</dbReference>
<evidence type="ECO:0000313" key="2">
    <source>
        <dbReference type="EMBL" id="KAF5341526.1"/>
    </source>
</evidence>
<protein>
    <submittedName>
        <fullName evidence="2">Uncharacterized protein</fullName>
    </submittedName>
</protein>
<sequence>MANMSRSISSTGGHSYTSQDWIDTSDVQNGSSFQVNAPSAWTWSDNYEMDLNASYGRDSSFTSLSADSKYLKPDSRSVRVGLRHSDMFPPIPICTSENSLSQALNETSLKYPNPPVSGQTHSRMTRAESEAGETLTLSRAFQDTFSDASRPIPDTIFISSDAVVFYVDQWSLLRASNNSFGGLLPITTQVKIERARHLSNVHSSELNIILHILYKMSCSAYNPPLSVIISAIDHLPNYGIAPNAWVTNENPIYDVLLPSIPIYPLDIYCLCGRHDIYDLAKAVSPHLLSFTLTKLTEEDAERMGSIYFARLFRLHRTRVTAFVNSLMPPPVVHDPTAECGFTEQRDLLSAWMMITAYFSWSAKPDVFTSTIRDVFNAMTQHITCNKCLEGRDDKLTKIIMNWTMTKNTI</sequence>
<keyword evidence="3" id="KW-1185">Reference proteome</keyword>
<evidence type="ECO:0000313" key="3">
    <source>
        <dbReference type="Proteomes" id="UP000559256"/>
    </source>
</evidence>
<evidence type="ECO:0000256" key="1">
    <source>
        <dbReference type="SAM" id="MobiDB-lite"/>
    </source>
</evidence>
<organism evidence="2 3">
    <name type="scientific">Tetrapyrgos nigripes</name>
    <dbReference type="NCBI Taxonomy" id="182062"/>
    <lineage>
        <taxon>Eukaryota</taxon>
        <taxon>Fungi</taxon>
        <taxon>Dikarya</taxon>
        <taxon>Basidiomycota</taxon>
        <taxon>Agaricomycotina</taxon>
        <taxon>Agaricomycetes</taxon>
        <taxon>Agaricomycetidae</taxon>
        <taxon>Agaricales</taxon>
        <taxon>Marasmiineae</taxon>
        <taxon>Marasmiaceae</taxon>
        <taxon>Tetrapyrgos</taxon>
    </lineage>
</organism>
<accession>A0A8H5CGW7</accession>
<dbReference type="AlphaFoldDB" id="A0A8H5CGW7"/>
<reference evidence="2 3" key="1">
    <citation type="journal article" date="2020" name="ISME J.">
        <title>Uncovering the hidden diversity of litter-decomposition mechanisms in mushroom-forming fungi.</title>
        <authorList>
            <person name="Floudas D."/>
            <person name="Bentzer J."/>
            <person name="Ahren D."/>
            <person name="Johansson T."/>
            <person name="Persson P."/>
            <person name="Tunlid A."/>
        </authorList>
    </citation>
    <scope>NUCLEOTIDE SEQUENCE [LARGE SCALE GENOMIC DNA]</scope>
    <source>
        <strain evidence="2 3">CBS 291.85</strain>
    </source>
</reference>
<comment type="caution">
    <text evidence="2">The sequence shown here is derived from an EMBL/GenBank/DDBJ whole genome shotgun (WGS) entry which is preliminary data.</text>
</comment>